<dbReference type="AlphaFoldDB" id="A0A853EEZ8"/>
<gene>
    <name evidence="2" type="ORF">HZZ05_00185</name>
</gene>
<proteinExistence type="predicted"/>
<organism evidence="2 3">
    <name type="scientific">Actinomyces bowdenii</name>
    <dbReference type="NCBI Taxonomy" id="131109"/>
    <lineage>
        <taxon>Bacteria</taxon>
        <taxon>Bacillati</taxon>
        <taxon>Actinomycetota</taxon>
        <taxon>Actinomycetes</taxon>
        <taxon>Actinomycetales</taxon>
        <taxon>Actinomycetaceae</taxon>
        <taxon>Actinomyces</taxon>
    </lineage>
</organism>
<dbReference type="Proteomes" id="UP000572528">
    <property type="component" value="Unassembled WGS sequence"/>
</dbReference>
<evidence type="ECO:0000256" key="1">
    <source>
        <dbReference type="SAM" id="MobiDB-lite"/>
    </source>
</evidence>
<protein>
    <submittedName>
        <fullName evidence="2">Uncharacterized protein</fullName>
    </submittedName>
</protein>
<dbReference type="RefSeq" id="WP_179899320.1">
    <property type="nucleotide sequence ID" value="NZ_JACBXV010000001.1"/>
</dbReference>
<accession>A0A853EEZ8</accession>
<name>A0A853EEZ8_9ACTO</name>
<comment type="caution">
    <text evidence="2">The sequence shown here is derived from an EMBL/GenBank/DDBJ whole genome shotgun (WGS) entry which is preliminary data.</text>
</comment>
<evidence type="ECO:0000313" key="2">
    <source>
        <dbReference type="EMBL" id="NYS67977.1"/>
    </source>
</evidence>
<reference evidence="2 3" key="1">
    <citation type="submission" date="2020-07" db="EMBL/GenBank/DDBJ databases">
        <title>MOT database genomes.</title>
        <authorList>
            <person name="Joseph S."/>
            <person name="Aduse-Opoku J."/>
            <person name="Hashim A."/>
            <person name="Wade W."/>
            <person name="Curtis M."/>
        </authorList>
    </citation>
    <scope>NUCLEOTIDE SEQUENCE [LARGE SCALE GENOMIC DNA]</scope>
    <source>
        <strain evidence="2 3">WMus004</strain>
    </source>
</reference>
<sequence>MSIEIDEGAIVQESLIYDASPSDILHDFRYAIESCSAMSPFEYHSGTSSAEVSEAVEFIDEGELPEGVVGFKSVVTNMETGEKKTNECVFLRFDHEGKKGLIYLAVTNPSGEPADLSPMDLIDPALRNAEATLDHTGLDSSTPSPAPTTTAGTSEAPSAAGSPIQSSE</sequence>
<feature type="region of interest" description="Disordered" evidence="1">
    <location>
        <begin position="129"/>
        <end position="168"/>
    </location>
</feature>
<feature type="compositionally biased region" description="Low complexity" evidence="1">
    <location>
        <begin position="140"/>
        <end position="168"/>
    </location>
</feature>
<evidence type="ECO:0000313" key="3">
    <source>
        <dbReference type="Proteomes" id="UP000572528"/>
    </source>
</evidence>
<dbReference type="EMBL" id="JACBXV010000001">
    <property type="protein sequence ID" value="NYS67977.1"/>
    <property type="molecule type" value="Genomic_DNA"/>
</dbReference>